<gene>
    <name evidence="7" type="primary">ruvX</name>
    <name evidence="7" type="ORF">V3I05_04530</name>
</gene>
<reference evidence="7 8" key="1">
    <citation type="submission" date="2024-02" db="EMBL/GenBank/DDBJ databases">
        <title>Genome and pathogenicity analysis of Helicobacter mastomyrinus isolated from mice.</title>
        <authorList>
            <person name="Zhu L."/>
        </authorList>
    </citation>
    <scope>NUCLEOTIDE SEQUENCE [LARGE SCALE GENOMIC DNA]</scope>
    <source>
        <strain evidence="7 8">Hm-17</strain>
    </source>
</reference>
<sequence>MKLLACDVGLKRIGLAIYKAGIAFPLEPIIRFNRHQAASDLDKILCEYEIEQLIVGLPSGGESGHTEMMQRIKHFVGLLTFKGEICFINEDYSSIEALESLAYMKRENRAKAQKDGRIDSLSACIILERYIQSIKC</sequence>
<protein>
    <recommendedName>
        <fullName evidence="5">Putative pre-16S rRNA nuclease</fullName>
        <ecNumber evidence="5">3.1.-.-</ecNumber>
    </recommendedName>
</protein>
<keyword evidence="3 5" id="KW-0540">Nuclease</keyword>
<dbReference type="InterPro" id="IPR037027">
    <property type="entry name" value="YqgF/RNaseH-like_dom_sf"/>
</dbReference>
<dbReference type="RefSeq" id="WP_295698003.1">
    <property type="nucleotide sequence ID" value="NZ_CP145316.1"/>
</dbReference>
<evidence type="ECO:0000259" key="6">
    <source>
        <dbReference type="SMART" id="SM00732"/>
    </source>
</evidence>
<dbReference type="InterPro" id="IPR012337">
    <property type="entry name" value="RNaseH-like_sf"/>
</dbReference>
<evidence type="ECO:0000256" key="5">
    <source>
        <dbReference type="HAMAP-Rule" id="MF_00651"/>
    </source>
</evidence>
<evidence type="ECO:0000256" key="4">
    <source>
        <dbReference type="ARBA" id="ARBA00022801"/>
    </source>
</evidence>
<comment type="similarity">
    <text evidence="5">Belongs to the YqgF HJR family.</text>
</comment>
<dbReference type="Proteomes" id="UP001434737">
    <property type="component" value="Chromosome"/>
</dbReference>
<dbReference type="Pfam" id="PF03652">
    <property type="entry name" value="RuvX"/>
    <property type="match status" value="1"/>
</dbReference>
<dbReference type="CDD" id="cd16964">
    <property type="entry name" value="YqgF"/>
    <property type="match status" value="1"/>
</dbReference>
<keyword evidence="1 5" id="KW-0963">Cytoplasm</keyword>
<dbReference type="EC" id="3.1.-.-" evidence="5"/>
<keyword evidence="4 5" id="KW-0378">Hydrolase</keyword>
<feature type="domain" description="YqgF/RNase H-like" evidence="6">
    <location>
        <begin position="1"/>
        <end position="97"/>
    </location>
</feature>
<evidence type="ECO:0000256" key="1">
    <source>
        <dbReference type="ARBA" id="ARBA00022490"/>
    </source>
</evidence>
<comment type="function">
    <text evidence="5">Could be a nuclease involved in processing of the 5'-end of pre-16S rRNA.</text>
</comment>
<dbReference type="NCBIfam" id="NF001026">
    <property type="entry name" value="PRK00109.2-2"/>
    <property type="match status" value="1"/>
</dbReference>
<evidence type="ECO:0000256" key="2">
    <source>
        <dbReference type="ARBA" id="ARBA00022517"/>
    </source>
</evidence>
<comment type="subcellular location">
    <subcellularLocation>
        <location evidence="5">Cytoplasm</location>
    </subcellularLocation>
</comment>
<dbReference type="PANTHER" id="PTHR33317:SF4">
    <property type="entry name" value="POLYNUCLEOTIDYL TRANSFERASE, RIBONUCLEASE H-LIKE SUPERFAMILY PROTEIN"/>
    <property type="match status" value="1"/>
</dbReference>
<dbReference type="SUPFAM" id="SSF53098">
    <property type="entry name" value="Ribonuclease H-like"/>
    <property type="match status" value="1"/>
</dbReference>
<dbReference type="InterPro" id="IPR005227">
    <property type="entry name" value="YqgF"/>
</dbReference>
<dbReference type="InterPro" id="IPR006641">
    <property type="entry name" value="YqgF/RNaseH-like_dom"/>
</dbReference>
<dbReference type="EMBL" id="CP145316">
    <property type="protein sequence ID" value="XAM18949.1"/>
    <property type="molecule type" value="Genomic_DNA"/>
</dbReference>
<dbReference type="NCBIfam" id="TIGR00250">
    <property type="entry name" value="RNAse_H_YqgF"/>
    <property type="match status" value="1"/>
</dbReference>
<accession>A0ABZ3FA81</accession>
<dbReference type="HAMAP" id="MF_00651">
    <property type="entry name" value="Nuclease_YqgF"/>
    <property type="match status" value="1"/>
</dbReference>
<evidence type="ECO:0000313" key="8">
    <source>
        <dbReference type="Proteomes" id="UP001434737"/>
    </source>
</evidence>
<proteinExistence type="inferred from homology"/>
<dbReference type="SMART" id="SM00732">
    <property type="entry name" value="YqgFc"/>
    <property type="match status" value="1"/>
</dbReference>
<evidence type="ECO:0000313" key="7">
    <source>
        <dbReference type="EMBL" id="XAM18949.1"/>
    </source>
</evidence>
<dbReference type="Gene3D" id="3.30.420.140">
    <property type="entry name" value="YqgF/RNase H-like domain"/>
    <property type="match status" value="1"/>
</dbReference>
<dbReference type="PANTHER" id="PTHR33317">
    <property type="entry name" value="POLYNUCLEOTIDYL TRANSFERASE, RIBONUCLEASE H-LIKE SUPERFAMILY PROTEIN"/>
    <property type="match status" value="1"/>
</dbReference>
<evidence type="ECO:0000256" key="3">
    <source>
        <dbReference type="ARBA" id="ARBA00022722"/>
    </source>
</evidence>
<organism evidence="7 8">
    <name type="scientific">Helicobacter mastomyrinus</name>
    <dbReference type="NCBI Taxonomy" id="287948"/>
    <lineage>
        <taxon>Bacteria</taxon>
        <taxon>Pseudomonadati</taxon>
        <taxon>Campylobacterota</taxon>
        <taxon>Epsilonproteobacteria</taxon>
        <taxon>Campylobacterales</taxon>
        <taxon>Helicobacteraceae</taxon>
        <taxon>Helicobacter</taxon>
    </lineage>
</organism>
<keyword evidence="8" id="KW-1185">Reference proteome</keyword>
<keyword evidence="2 5" id="KW-0690">Ribosome biogenesis</keyword>
<name>A0ABZ3FA81_9HELI</name>